<evidence type="ECO:0000313" key="1">
    <source>
        <dbReference type="EMBL" id="PSR54811.1"/>
    </source>
</evidence>
<reference evidence="1 2" key="1">
    <citation type="submission" date="2018-03" db="EMBL/GenBank/DDBJ databases">
        <title>Adhaeribacter sp. HMF7605 Genome sequencing and assembly.</title>
        <authorList>
            <person name="Kang H."/>
            <person name="Kang J."/>
            <person name="Cha I."/>
            <person name="Kim H."/>
            <person name="Joh K."/>
        </authorList>
    </citation>
    <scope>NUCLEOTIDE SEQUENCE [LARGE SCALE GENOMIC DNA]</scope>
    <source>
        <strain evidence="1 2">HMF7605</strain>
    </source>
</reference>
<sequence>MPTILKTYGLRFFFFSNETTDLPHIHVEKNNAYAMYYLSPVEHATSYAFNAKDLSQIRALVQQHQTLFLTKWNEFNSQ</sequence>
<organism evidence="1 2">
    <name type="scientific">Adhaeribacter arboris</name>
    <dbReference type="NCBI Taxonomy" id="2072846"/>
    <lineage>
        <taxon>Bacteria</taxon>
        <taxon>Pseudomonadati</taxon>
        <taxon>Bacteroidota</taxon>
        <taxon>Cytophagia</taxon>
        <taxon>Cytophagales</taxon>
        <taxon>Hymenobacteraceae</taxon>
        <taxon>Adhaeribacter</taxon>
    </lineage>
</organism>
<dbReference type="Pfam" id="PF13711">
    <property type="entry name" value="DUF4160"/>
    <property type="match status" value="1"/>
</dbReference>
<proteinExistence type="predicted"/>
<dbReference type="AlphaFoldDB" id="A0A2T2YH31"/>
<dbReference type="OrthoDB" id="122670at2"/>
<name>A0A2T2YH31_9BACT</name>
<dbReference type="EMBL" id="PYFT01000001">
    <property type="protein sequence ID" value="PSR54811.1"/>
    <property type="molecule type" value="Genomic_DNA"/>
</dbReference>
<dbReference type="InterPro" id="IPR025427">
    <property type="entry name" value="DUF4160"/>
</dbReference>
<evidence type="ECO:0000313" key="2">
    <source>
        <dbReference type="Proteomes" id="UP000240357"/>
    </source>
</evidence>
<comment type="caution">
    <text evidence="1">The sequence shown here is derived from an EMBL/GenBank/DDBJ whole genome shotgun (WGS) entry which is preliminary data.</text>
</comment>
<dbReference type="RefSeq" id="WP_106930831.1">
    <property type="nucleotide sequence ID" value="NZ_PYFT01000001.1"/>
</dbReference>
<evidence type="ECO:0008006" key="3">
    <source>
        <dbReference type="Google" id="ProtNLM"/>
    </source>
</evidence>
<protein>
    <recommendedName>
        <fullName evidence="3">DUF4160 domain-containing protein</fullName>
    </recommendedName>
</protein>
<accession>A0A2T2YH31</accession>
<keyword evidence="2" id="KW-1185">Reference proteome</keyword>
<gene>
    <name evidence="1" type="ORF">AHMF7605_15515</name>
</gene>
<dbReference type="Proteomes" id="UP000240357">
    <property type="component" value="Unassembled WGS sequence"/>
</dbReference>